<gene>
    <name evidence="2" type="ORF">Q2T77_02100</name>
</gene>
<dbReference type="PROSITE" id="PS51257">
    <property type="entry name" value="PROKAR_LIPOPROTEIN"/>
    <property type="match status" value="1"/>
</dbReference>
<evidence type="ECO:0000256" key="1">
    <source>
        <dbReference type="SAM" id="SignalP"/>
    </source>
</evidence>
<dbReference type="Proteomes" id="UP001169027">
    <property type="component" value="Unassembled WGS sequence"/>
</dbReference>
<dbReference type="RefSeq" id="WP_301803043.1">
    <property type="nucleotide sequence ID" value="NZ_JAUJZH010000001.1"/>
</dbReference>
<protein>
    <recommendedName>
        <fullName evidence="4">Transporter</fullName>
    </recommendedName>
</protein>
<comment type="caution">
    <text evidence="2">The sequence shown here is derived from an EMBL/GenBank/DDBJ whole genome shotgun (WGS) entry which is preliminary data.</text>
</comment>
<keyword evidence="1" id="KW-0732">Signal</keyword>
<evidence type="ECO:0000313" key="3">
    <source>
        <dbReference type="Proteomes" id="UP001169027"/>
    </source>
</evidence>
<evidence type="ECO:0008006" key="4">
    <source>
        <dbReference type="Google" id="ProtNLM"/>
    </source>
</evidence>
<accession>A0ABT8S127</accession>
<organism evidence="2 3">
    <name type="scientific">Variovorax ginsengisoli</name>
    <dbReference type="NCBI Taxonomy" id="363844"/>
    <lineage>
        <taxon>Bacteria</taxon>
        <taxon>Pseudomonadati</taxon>
        <taxon>Pseudomonadota</taxon>
        <taxon>Betaproteobacteria</taxon>
        <taxon>Burkholderiales</taxon>
        <taxon>Comamonadaceae</taxon>
        <taxon>Variovorax</taxon>
    </lineage>
</organism>
<proteinExistence type="predicted"/>
<name>A0ABT8S127_9BURK</name>
<feature type="chain" id="PRO_5046666068" description="Transporter" evidence="1">
    <location>
        <begin position="25"/>
        <end position="270"/>
    </location>
</feature>
<reference evidence="2" key="1">
    <citation type="submission" date="2023-06" db="EMBL/GenBank/DDBJ databases">
        <authorList>
            <person name="Jiang Y."/>
            <person name="Liu Q."/>
        </authorList>
    </citation>
    <scope>NUCLEOTIDE SEQUENCE</scope>
    <source>
        <strain evidence="2">CGMCC 1.12090</strain>
    </source>
</reference>
<evidence type="ECO:0000313" key="2">
    <source>
        <dbReference type="EMBL" id="MDO1531066.1"/>
    </source>
</evidence>
<dbReference type="EMBL" id="JAUKVY010000001">
    <property type="protein sequence ID" value="MDO1531066.1"/>
    <property type="molecule type" value="Genomic_DNA"/>
</dbReference>
<keyword evidence="3" id="KW-1185">Reference proteome</keyword>
<feature type="signal peptide" evidence="1">
    <location>
        <begin position="1"/>
        <end position="24"/>
    </location>
</feature>
<sequence>MTIAKRPLRLAMAAASFAACGAWAQDDADLQKKLANPIADIVTLPFQWTTNYNAGPFEKPQYTLNIQPVYPIKIGGGWSLINRAIVPLLSNPAVLPGQDRKNGLGDITYEAFFAPPAGEAGWIWGFGSATVLRTATDDRLGAGKWSLGPAVVGLKESGPWTVGALATQVWSVAGDDNQPNVSAFSFQPIVSYRLDSTQSLGYIGIVTADWEQKRSSQRWTVPLGVSYSLLVRPEGFVPMNFVVGAGYNVIRPDNASDWFVRFQVNFVLPK</sequence>